<dbReference type="OrthoDB" id="9806505at2"/>
<dbReference type="KEGG" id="meg:DKB62_05485"/>
<dbReference type="Pfam" id="PF12682">
    <property type="entry name" value="Flavodoxin_4"/>
    <property type="match status" value="1"/>
</dbReference>
<dbReference type="Proteomes" id="UP000254337">
    <property type="component" value="Chromosome"/>
</dbReference>
<name>A0A346B2M7_9FIRM</name>
<dbReference type="InterPro" id="IPR008254">
    <property type="entry name" value="Flavodoxin/NO_synth"/>
</dbReference>
<evidence type="ECO:0000313" key="2">
    <source>
        <dbReference type="EMBL" id="AXL22370.1"/>
    </source>
</evidence>
<dbReference type="AlphaFoldDB" id="A0A346B2M7"/>
<protein>
    <submittedName>
        <fullName evidence="2">Flavodoxin</fullName>
    </submittedName>
</protein>
<dbReference type="InterPro" id="IPR029039">
    <property type="entry name" value="Flavoprotein-like_sf"/>
</dbReference>
<accession>A0A346B2M7</accession>
<dbReference type="Gene3D" id="3.40.50.360">
    <property type="match status" value="1"/>
</dbReference>
<dbReference type="GO" id="GO:0010181">
    <property type="term" value="F:FMN binding"/>
    <property type="evidence" value="ECO:0007669"/>
    <property type="project" value="InterPro"/>
</dbReference>
<dbReference type="EMBL" id="CP029462">
    <property type="protein sequence ID" value="AXL22370.1"/>
    <property type="molecule type" value="Genomic_DNA"/>
</dbReference>
<gene>
    <name evidence="2" type="ORF">DKB62_05485</name>
</gene>
<dbReference type="SUPFAM" id="SSF52218">
    <property type="entry name" value="Flavoproteins"/>
    <property type="match status" value="1"/>
</dbReference>
<dbReference type="PANTHER" id="PTHR39201:SF1">
    <property type="entry name" value="FLAVODOXIN-LIKE DOMAIN-CONTAINING PROTEIN"/>
    <property type="match status" value="1"/>
</dbReference>
<reference evidence="2 3" key="1">
    <citation type="submission" date="2018-05" db="EMBL/GenBank/DDBJ databases">
        <title>Complete genome sequence of Megasphaera sp. AJH120T, isolated from the ceca of a chicken.</title>
        <authorList>
            <person name="Maki J."/>
            <person name="Looft T."/>
        </authorList>
    </citation>
    <scope>NUCLEOTIDE SEQUENCE [LARGE SCALE GENOMIC DNA]</scope>
    <source>
        <strain evidence="2 3">AJH120</strain>
    </source>
</reference>
<dbReference type="GO" id="GO:0016651">
    <property type="term" value="F:oxidoreductase activity, acting on NAD(P)H"/>
    <property type="evidence" value="ECO:0007669"/>
    <property type="project" value="UniProtKB-ARBA"/>
</dbReference>
<dbReference type="PANTHER" id="PTHR39201">
    <property type="entry name" value="EXPORTED PROTEIN-RELATED"/>
    <property type="match status" value="1"/>
</dbReference>
<keyword evidence="3" id="KW-1185">Reference proteome</keyword>
<proteinExistence type="predicted"/>
<dbReference type="RefSeq" id="WP_087477651.1">
    <property type="nucleotide sequence ID" value="NZ_CP029462.1"/>
</dbReference>
<organism evidence="2 3">
    <name type="scientific">Megasphaera stantonii</name>
    <dbReference type="NCBI Taxonomy" id="2144175"/>
    <lineage>
        <taxon>Bacteria</taxon>
        <taxon>Bacillati</taxon>
        <taxon>Bacillota</taxon>
        <taxon>Negativicutes</taxon>
        <taxon>Veillonellales</taxon>
        <taxon>Veillonellaceae</taxon>
        <taxon>Megasphaera</taxon>
    </lineage>
</organism>
<sequence>MKYREQNCLIAYFSHAGQNYASGKLVDLTVGNTERVARMIRQYTGGALFHIRRDIPYPYDYKETVAAARQEKADGARPALERQLDSVAPYDVVFLGYPNWCGTMPMAVWTFLESHDFGGKLIMPFCTHEGSGWGTSLQDLHDLCPTATIGQGLTLFGTTILDAEDDVRRWLQQ</sequence>
<feature type="domain" description="Flavodoxin-like" evidence="1">
    <location>
        <begin position="30"/>
        <end position="172"/>
    </location>
</feature>
<evidence type="ECO:0000259" key="1">
    <source>
        <dbReference type="Pfam" id="PF12682"/>
    </source>
</evidence>
<evidence type="ECO:0000313" key="3">
    <source>
        <dbReference type="Proteomes" id="UP000254337"/>
    </source>
</evidence>